<dbReference type="OrthoDB" id="5328412at2759"/>
<dbReference type="Gene3D" id="1.25.40.10">
    <property type="entry name" value="Tetratricopeptide repeat domain"/>
    <property type="match status" value="1"/>
</dbReference>
<feature type="region of interest" description="Disordered" evidence="1">
    <location>
        <begin position="268"/>
        <end position="300"/>
    </location>
</feature>
<dbReference type="InterPro" id="IPR011990">
    <property type="entry name" value="TPR-like_helical_dom_sf"/>
</dbReference>
<feature type="region of interest" description="Disordered" evidence="1">
    <location>
        <begin position="391"/>
        <end position="415"/>
    </location>
</feature>
<dbReference type="Proteomes" id="UP000325902">
    <property type="component" value="Unassembled WGS sequence"/>
</dbReference>
<evidence type="ECO:0000256" key="1">
    <source>
        <dbReference type="SAM" id="MobiDB-lite"/>
    </source>
</evidence>
<reference evidence="2 3" key="1">
    <citation type="journal article" date="2019" name="Sci. Rep.">
        <title>A multi-omics analysis of the grapevine pathogen Lasiodiplodia theobromae reveals that temperature affects the expression of virulence- and pathogenicity-related genes.</title>
        <authorList>
            <person name="Felix C."/>
            <person name="Meneses R."/>
            <person name="Goncalves M.F.M."/>
            <person name="Tilleman L."/>
            <person name="Duarte A.S."/>
            <person name="Jorrin-Novo J.V."/>
            <person name="Van de Peer Y."/>
            <person name="Deforce D."/>
            <person name="Van Nieuwerburgh F."/>
            <person name="Esteves A.C."/>
            <person name="Alves A."/>
        </authorList>
    </citation>
    <scope>NUCLEOTIDE SEQUENCE [LARGE SCALE GENOMIC DNA]</scope>
    <source>
        <strain evidence="2 3">LA-SOL3</strain>
    </source>
</reference>
<dbReference type="AlphaFoldDB" id="A0A5N5DMB0"/>
<evidence type="ECO:0000313" key="2">
    <source>
        <dbReference type="EMBL" id="KAB2578042.1"/>
    </source>
</evidence>
<name>A0A5N5DMB0_9PEZI</name>
<accession>A0A5N5DMB0</accession>
<feature type="compositionally biased region" description="Low complexity" evidence="1">
    <location>
        <begin position="395"/>
        <end position="406"/>
    </location>
</feature>
<proteinExistence type="predicted"/>
<keyword evidence="3" id="KW-1185">Reference proteome</keyword>
<feature type="region of interest" description="Disordered" evidence="1">
    <location>
        <begin position="180"/>
        <end position="207"/>
    </location>
</feature>
<protein>
    <submittedName>
        <fullName evidence="2">Uncharacterized protein</fullName>
    </submittedName>
</protein>
<gene>
    <name evidence="2" type="ORF">DBV05_g3443</name>
</gene>
<dbReference type="EMBL" id="VCHE01000014">
    <property type="protein sequence ID" value="KAB2578042.1"/>
    <property type="molecule type" value="Genomic_DNA"/>
</dbReference>
<feature type="compositionally biased region" description="Polar residues" evidence="1">
    <location>
        <begin position="277"/>
        <end position="299"/>
    </location>
</feature>
<dbReference type="SUPFAM" id="SSF48452">
    <property type="entry name" value="TPR-like"/>
    <property type="match status" value="1"/>
</dbReference>
<evidence type="ECO:0000313" key="3">
    <source>
        <dbReference type="Proteomes" id="UP000325902"/>
    </source>
</evidence>
<sequence length="568" mass="60324">MPKKKQFLQANAKQAARGKKKEPEPETEDDFLDAADEFEKSAGKWRAGDAAKSARFFQRAIDAYAAGLQKFPRSFDLAYNKALLEYQIAQDLRIAAQIGPPLVDLLRQALDSHRFAIALNPDNLDILFNTANVLSDLADRVNKSEAVPLLHESVQCIRRCLERQVQEYESLQAAFLAANSGDQDAPPEPAPHKESSSGSSGEEYASVEEAVTESAILDSVFFMANTLADLLGIMPAEDLDAISKEVETVVGFFTSGALQPYFEKLDRTVPEPEKKTPTLSLSLSATPPKPTQAQPSEYDSSIAEGSLAQARLFSAISEAEFRRGERSAASWYAVVLIKFAAITNGNTSSSLPDPADASSALIDALSSVASTTASAATAAHAQAETAYLTQAPSVPDDGSNAAADPGAPAPPQDVTEAWSNDAVHADALKRAYHVLTTTLSSSSSSCSGVPADKAPQLYIALGDVHWRLRAACASVGDVASAVAQARRAERCWEEAEKKAKAIGVQCAEEELEAVGKRAVSVVLRGAGGGGVPLGEAREVALQAVQEMREDELLGDVLAQHALKMLGAA</sequence>
<feature type="compositionally biased region" description="Low complexity" evidence="1">
    <location>
        <begin position="196"/>
        <end position="207"/>
    </location>
</feature>
<feature type="region of interest" description="Disordered" evidence="1">
    <location>
        <begin position="1"/>
        <end position="31"/>
    </location>
</feature>
<comment type="caution">
    <text evidence="2">The sequence shown here is derived from an EMBL/GenBank/DDBJ whole genome shotgun (WGS) entry which is preliminary data.</text>
</comment>
<organism evidence="2 3">
    <name type="scientific">Lasiodiplodia theobromae</name>
    <dbReference type="NCBI Taxonomy" id="45133"/>
    <lineage>
        <taxon>Eukaryota</taxon>
        <taxon>Fungi</taxon>
        <taxon>Dikarya</taxon>
        <taxon>Ascomycota</taxon>
        <taxon>Pezizomycotina</taxon>
        <taxon>Dothideomycetes</taxon>
        <taxon>Dothideomycetes incertae sedis</taxon>
        <taxon>Botryosphaeriales</taxon>
        <taxon>Botryosphaeriaceae</taxon>
        <taxon>Lasiodiplodia</taxon>
    </lineage>
</organism>